<feature type="domain" description="TolB N-terminal" evidence="5">
    <location>
        <begin position="22"/>
        <end position="126"/>
    </location>
</feature>
<reference evidence="6" key="1">
    <citation type="submission" date="2018-06" db="EMBL/GenBank/DDBJ databases">
        <authorList>
            <person name="Zhirakovskaya E."/>
        </authorList>
    </citation>
    <scope>NUCLEOTIDE SEQUENCE</scope>
</reference>
<dbReference type="EMBL" id="UOFX01000034">
    <property type="protein sequence ID" value="VAX08007.1"/>
    <property type="molecule type" value="Genomic_DNA"/>
</dbReference>
<dbReference type="InterPro" id="IPR014167">
    <property type="entry name" value="Tol-Pal_TolB"/>
</dbReference>
<sequence>MKKLLILVVLLLWQVSQAAPLVIDITESEIGALPIAVVPFGWQGPGQPPAESIGVIVDADLKRSGRFKTMSSEDMLAFPHTATDVDFRDWKVLGVESLVVGQVSPNGPGGYIVQFQLFDVFNGEQLAGYSIPTTASDLRSTAHHISDLIFEKLTGLRGAFATRVAYITSIGQTQGKRKVALQMADADGYNPQTIVTSTEPLMSPAWSPDGRKLAYVSFEKGRPSIFVQEVYTGKRQRVASYKGINGAPAWSPDGRKLALTLSKDGNPDVFILDLARRTLQPITRHYAIDTEPAWSPDGKHIVWTSDRGGKPQIYRVASGGGKAERITFEGKYNARASYSQDGKLLTMVTQVGSDFRIGVLELESRQLRVLSNGALDESPSFAPNGSMVIYATKINGHGELAAVSVDGRVRQRLALQTGDVREPAWAPYSQ</sequence>
<organism evidence="6">
    <name type="scientific">hydrothermal vent metagenome</name>
    <dbReference type="NCBI Taxonomy" id="652676"/>
    <lineage>
        <taxon>unclassified sequences</taxon>
        <taxon>metagenomes</taxon>
        <taxon>ecological metagenomes</taxon>
    </lineage>
</organism>
<gene>
    <name evidence="6" type="ORF">MNBD_GAMMA26-1684</name>
</gene>
<dbReference type="HAMAP" id="MF_00671">
    <property type="entry name" value="TolB"/>
    <property type="match status" value="1"/>
</dbReference>
<dbReference type="InterPro" id="IPR011659">
    <property type="entry name" value="WD40"/>
</dbReference>
<dbReference type="Gene3D" id="3.40.50.10070">
    <property type="entry name" value="TolB, N-terminal domain"/>
    <property type="match status" value="1"/>
</dbReference>
<dbReference type="Pfam" id="PF04052">
    <property type="entry name" value="TolB_N"/>
    <property type="match status" value="1"/>
</dbReference>
<accession>A0A3B1BTK8</accession>
<dbReference type="InterPro" id="IPR011042">
    <property type="entry name" value="6-blade_b-propeller_TolB-like"/>
</dbReference>
<keyword evidence="3" id="KW-0732">Signal</keyword>
<proteinExistence type="inferred from homology"/>
<dbReference type="InterPro" id="IPR007195">
    <property type="entry name" value="TolB_N"/>
</dbReference>
<dbReference type="Pfam" id="PF07676">
    <property type="entry name" value="PD40"/>
    <property type="match status" value="4"/>
</dbReference>
<evidence type="ECO:0000256" key="3">
    <source>
        <dbReference type="ARBA" id="ARBA00022729"/>
    </source>
</evidence>
<evidence type="ECO:0000256" key="2">
    <source>
        <dbReference type="ARBA" id="ARBA00009820"/>
    </source>
</evidence>
<dbReference type="SUPFAM" id="SSF69304">
    <property type="entry name" value="Tricorn protease N-terminal domain"/>
    <property type="match status" value="1"/>
</dbReference>
<comment type="subcellular location">
    <subcellularLocation>
        <location evidence="1">Periplasm</location>
    </subcellularLocation>
</comment>
<dbReference type="PANTHER" id="PTHR36842">
    <property type="entry name" value="PROTEIN TOLB HOMOLOG"/>
    <property type="match status" value="1"/>
</dbReference>
<dbReference type="GO" id="GO:0017038">
    <property type="term" value="P:protein import"/>
    <property type="evidence" value="ECO:0007669"/>
    <property type="project" value="InterPro"/>
</dbReference>
<dbReference type="GO" id="GO:0042597">
    <property type="term" value="C:periplasmic space"/>
    <property type="evidence" value="ECO:0007669"/>
    <property type="project" value="UniProtKB-SubCell"/>
</dbReference>
<dbReference type="SUPFAM" id="SSF52964">
    <property type="entry name" value="TolB, N-terminal domain"/>
    <property type="match status" value="1"/>
</dbReference>
<keyword evidence="4" id="KW-0574">Periplasm</keyword>
<dbReference type="Gene3D" id="2.120.10.30">
    <property type="entry name" value="TolB, C-terminal domain"/>
    <property type="match status" value="1"/>
</dbReference>
<dbReference type="NCBIfam" id="TIGR02800">
    <property type="entry name" value="propeller_TolB"/>
    <property type="match status" value="1"/>
</dbReference>
<evidence type="ECO:0000256" key="1">
    <source>
        <dbReference type="ARBA" id="ARBA00004418"/>
    </source>
</evidence>
<name>A0A3B1BTK8_9ZZZZ</name>
<comment type="similarity">
    <text evidence="2">Belongs to the TolB family.</text>
</comment>
<dbReference type="PANTHER" id="PTHR36842:SF1">
    <property type="entry name" value="PROTEIN TOLB"/>
    <property type="match status" value="1"/>
</dbReference>
<evidence type="ECO:0000259" key="5">
    <source>
        <dbReference type="Pfam" id="PF04052"/>
    </source>
</evidence>
<evidence type="ECO:0000256" key="4">
    <source>
        <dbReference type="ARBA" id="ARBA00022764"/>
    </source>
</evidence>
<evidence type="ECO:0000313" key="6">
    <source>
        <dbReference type="EMBL" id="VAX08007.1"/>
    </source>
</evidence>
<protein>
    <submittedName>
        <fullName evidence="6">Tol-Pal system beta propeller repeat protein TolB</fullName>
    </submittedName>
</protein>
<dbReference type="AlphaFoldDB" id="A0A3B1BTK8"/>